<dbReference type="AlphaFoldDB" id="A0A4U8YUP4"/>
<reference evidence="1 2" key="1">
    <citation type="submission" date="2019-03" db="EMBL/GenBank/DDBJ databases">
        <authorList>
            <person name="Kox A.R. M."/>
        </authorList>
    </citation>
    <scope>NUCLEOTIDE SEQUENCE [LARGE SCALE GENOMIC DNA]</scope>
    <source>
        <strain evidence="1">MTUNDRAET4 annotated genome</strain>
    </source>
</reference>
<proteinExistence type="predicted"/>
<evidence type="ECO:0000313" key="2">
    <source>
        <dbReference type="Proteomes" id="UP000294360"/>
    </source>
</evidence>
<protein>
    <submittedName>
        <fullName evidence="1">Uncharacterized protein</fullName>
    </submittedName>
</protein>
<organism evidence="1 2">
    <name type="scientific">Methylocella tundrae</name>
    <dbReference type="NCBI Taxonomy" id="227605"/>
    <lineage>
        <taxon>Bacteria</taxon>
        <taxon>Pseudomonadati</taxon>
        <taxon>Pseudomonadota</taxon>
        <taxon>Alphaproteobacteria</taxon>
        <taxon>Hyphomicrobiales</taxon>
        <taxon>Beijerinckiaceae</taxon>
        <taxon>Methylocella</taxon>
    </lineage>
</organism>
<dbReference type="Proteomes" id="UP000294360">
    <property type="component" value="Chromosome"/>
</dbReference>
<accession>A0A4U8YUP4</accession>
<gene>
    <name evidence="1" type="ORF">MTUNDRAET4_0636</name>
</gene>
<evidence type="ECO:0000313" key="1">
    <source>
        <dbReference type="EMBL" id="VFU07529.1"/>
    </source>
</evidence>
<name>A0A4U8YUP4_METTU</name>
<sequence>MIFLHLSQPGRVFRTDLRLPKS</sequence>
<dbReference type="EMBL" id="LR536450">
    <property type="protein sequence ID" value="VFU07529.1"/>
    <property type="molecule type" value="Genomic_DNA"/>
</dbReference>
<dbReference type="KEGG" id="mtun:MTUNDRAET4_0636"/>